<keyword evidence="3 6" id="KW-0812">Transmembrane</keyword>
<keyword evidence="2" id="KW-0813">Transport</keyword>
<dbReference type="SUPFAM" id="SSF103473">
    <property type="entry name" value="MFS general substrate transporter"/>
    <property type="match status" value="1"/>
</dbReference>
<evidence type="ECO:0000313" key="8">
    <source>
        <dbReference type="EMBL" id="OAX43593.1"/>
    </source>
</evidence>
<dbReference type="GO" id="GO:0022857">
    <property type="term" value="F:transmembrane transporter activity"/>
    <property type="evidence" value="ECO:0007669"/>
    <property type="project" value="InterPro"/>
</dbReference>
<dbReference type="InterPro" id="IPR036259">
    <property type="entry name" value="MFS_trans_sf"/>
</dbReference>
<evidence type="ECO:0000256" key="6">
    <source>
        <dbReference type="SAM" id="Phobius"/>
    </source>
</evidence>
<dbReference type="PANTHER" id="PTHR23506">
    <property type="entry name" value="GH10249P"/>
    <property type="match status" value="1"/>
</dbReference>
<evidence type="ECO:0000256" key="3">
    <source>
        <dbReference type="ARBA" id="ARBA00022692"/>
    </source>
</evidence>
<evidence type="ECO:0000256" key="4">
    <source>
        <dbReference type="ARBA" id="ARBA00022989"/>
    </source>
</evidence>
<dbReference type="FunCoup" id="A0A1B7NFD5">
    <property type="interactions" value="2"/>
</dbReference>
<dbReference type="OrthoDB" id="440553at2759"/>
<dbReference type="InterPro" id="IPR011701">
    <property type="entry name" value="MFS"/>
</dbReference>
<keyword evidence="5 6" id="KW-0472">Membrane</keyword>
<gene>
    <name evidence="8" type="ORF">K503DRAFT_680775</name>
</gene>
<proteinExistence type="predicted"/>
<feature type="domain" description="Major facilitator superfamily (MFS) profile" evidence="7">
    <location>
        <begin position="14"/>
        <end position="488"/>
    </location>
</feature>
<organism evidence="8 9">
    <name type="scientific">Rhizopogon vinicolor AM-OR11-026</name>
    <dbReference type="NCBI Taxonomy" id="1314800"/>
    <lineage>
        <taxon>Eukaryota</taxon>
        <taxon>Fungi</taxon>
        <taxon>Dikarya</taxon>
        <taxon>Basidiomycota</taxon>
        <taxon>Agaricomycotina</taxon>
        <taxon>Agaricomycetes</taxon>
        <taxon>Agaricomycetidae</taxon>
        <taxon>Boletales</taxon>
        <taxon>Suillineae</taxon>
        <taxon>Rhizopogonaceae</taxon>
        <taxon>Rhizopogon</taxon>
    </lineage>
</organism>
<accession>A0A1B7NFD5</accession>
<dbReference type="EMBL" id="KV448135">
    <property type="protein sequence ID" value="OAX43593.1"/>
    <property type="molecule type" value="Genomic_DNA"/>
</dbReference>
<dbReference type="Pfam" id="PF07690">
    <property type="entry name" value="MFS_1"/>
    <property type="match status" value="1"/>
</dbReference>
<dbReference type="PANTHER" id="PTHR23506:SF23">
    <property type="entry name" value="GH10249P"/>
    <property type="match status" value="1"/>
</dbReference>
<evidence type="ECO:0000259" key="7">
    <source>
        <dbReference type="PROSITE" id="PS50850"/>
    </source>
</evidence>
<reference evidence="8 9" key="1">
    <citation type="submission" date="2016-06" db="EMBL/GenBank/DDBJ databases">
        <title>Comparative genomics of the ectomycorrhizal sister species Rhizopogon vinicolor and Rhizopogon vesiculosus (Basidiomycota: Boletales) reveals a divergence of the mating type B locus.</title>
        <authorList>
            <consortium name="DOE Joint Genome Institute"/>
            <person name="Mujic A.B."/>
            <person name="Kuo A."/>
            <person name="Tritt A."/>
            <person name="Lipzen A."/>
            <person name="Chen C."/>
            <person name="Johnson J."/>
            <person name="Sharma A."/>
            <person name="Barry K."/>
            <person name="Grigoriev I.V."/>
            <person name="Spatafora J.W."/>
        </authorList>
    </citation>
    <scope>NUCLEOTIDE SEQUENCE [LARGE SCALE GENOMIC DNA]</scope>
    <source>
        <strain evidence="8 9">AM-OR11-026</strain>
    </source>
</reference>
<dbReference type="PROSITE" id="PS51257">
    <property type="entry name" value="PROKAR_LIPOPROTEIN"/>
    <property type="match status" value="1"/>
</dbReference>
<dbReference type="CDD" id="cd17325">
    <property type="entry name" value="MFS_MdtG_SLC18_like"/>
    <property type="match status" value="1"/>
</dbReference>
<evidence type="ECO:0000256" key="5">
    <source>
        <dbReference type="ARBA" id="ARBA00023136"/>
    </source>
</evidence>
<evidence type="ECO:0000256" key="2">
    <source>
        <dbReference type="ARBA" id="ARBA00022448"/>
    </source>
</evidence>
<feature type="transmembrane region" description="Helical" evidence="6">
    <location>
        <begin position="176"/>
        <end position="195"/>
    </location>
</feature>
<dbReference type="GO" id="GO:0016020">
    <property type="term" value="C:membrane"/>
    <property type="evidence" value="ECO:0007669"/>
    <property type="project" value="UniProtKB-SubCell"/>
</dbReference>
<evidence type="ECO:0000313" key="9">
    <source>
        <dbReference type="Proteomes" id="UP000092154"/>
    </source>
</evidence>
<feature type="transmembrane region" description="Helical" evidence="6">
    <location>
        <begin position="147"/>
        <end position="170"/>
    </location>
</feature>
<feature type="transmembrane region" description="Helical" evidence="6">
    <location>
        <begin position="113"/>
        <end position="135"/>
    </location>
</feature>
<dbReference type="PROSITE" id="PS50850">
    <property type="entry name" value="MFS"/>
    <property type="match status" value="1"/>
</dbReference>
<feature type="transmembrane region" description="Helical" evidence="6">
    <location>
        <begin position="342"/>
        <end position="363"/>
    </location>
</feature>
<sequence>MRSNRKPWGLRWRSSVWFITGGTTSCITTDLLAYSIIIPVLPFQLERLSYHEVSSLTGWLLFAYSVGLVLSTIPIAICSERYSSRRIPLLLGIIALLGSQVMFMEAPNFPVMALARVIQGISSSMVWIVGLALLCDTTPETSVGRQLGIAMTGLPLGLLVGSPAGGALYSRFGFRAPFIFGEICTLVDLFLRLLIIEKDVALKWGYGYDPSKPNVAAIDTSSAPVIHLTTLSTIPSIQAQKHLEMDTDELEYSMLSGKRQLIRDELPNEPRPSISQRSSILTSSPVRKPLPLLSVIGKLARSPRALVALTMSFVYGIVNSMQEPSLPLHLQDVWGYNSDQVGLVYLAALLPAMISSPVAGYIVDRQGPSYLTCICLLLTLPWWIVMTLRSSLPLFIFALAAQSFFVSGVISPVTTELAAEARNMPGVGYAHVYGAFNLAFGIGTAVGPVIGGQMYDHAKHGWTAVCCITAALIVICITLAFCYTGADPLLAKIMRQQYPLVVKKPDEESTSHSDAFTTD</sequence>
<dbReference type="Gene3D" id="1.20.1250.20">
    <property type="entry name" value="MFS general substrate transporter like domains"/>
    <property type="match status" value="2"/>
</dbReference>
<keyword evidence="4 6" id="KW-1133">Transmembrane helix</keyword>
<dbReference type="InterPro" id="IPR050930">
    <property type="entry name" value="MFS_Vesicular_Transporter"/>
</dbReference>
<keyword evidence="9" id="KW-1185">Reference proteome</keyword>
<protein>
    <submittedName>
        <fullName evidence="8">MFS general substrate transporter</fullName>
    </submittedName>
</protein>
<feature type="transmembrane region" description="Helical" evidence="6">
    <location>
        <begin position="58"/>
        <end position="77"/>
    </location>
</feature>
<feature type="transmembrane region" description="Helical" evidence="6">
    <location>
        <begin position="370"/>
        <end position="388"/>
    </location>
</feature>
<feature type="transmembrane region" description="Helical" evidence="6">
    <location>
        <begin position="16"/>
        <end position="38"/>
    </location>
</feature>
<feature type="transmembrane region" description="Helical" evidence="6">
    <location>
        <begin position="427"/>
        <end position="450"/>
    </location>
</feature>
<feature type="transmembrane region" description="Helical" evidence="6">
    <location>
        <begin position="89"/>
        <end position="107"/>
    </location>
</feature>
<name>A0A1B7NFD5_9AGAM</name>
<dbReference type="InterPro" id="IPR020846">
    <property type="entry name" value="MFS_dom"/>
</dbReference>
<dbReference type="AlphaFoldDB" id="A0A1B7NFD5"/>
<dbReference type="STRING" id="1314800.A0A1B7NFD5"/>
<dbReference type="Proteomes" id="UP000092154">
    <property type="component" value="Unassembled WGS sequence"/>
</dbReference>
<feature type="transmembrane region" description="Helical" evidence="6">
    <location>
        <begin position="394"/>
        <end position="415"/>
    </location>
</feature>
<feature type="transmembrane region" description="Helical" evidence="6">
    <location>
        <begin position="462"/>
        <end position="486"/>
    </location>
</feature>
<dbReference type="InParanoid" id="A0A1B7NFD5"/>
<comment type="subcellular location">
    <subcellularLocation>
        <location evidence="1">Membrane</location>
        <topology evidence="1">Multi-pass membrane protein</topology>
    </subcellularLocation>
</comment>
<evidence type="ECO:0000256" key="1">
    <source>
        <dbReference type="ARBA" id="ARBA00004141"/>
    </source>
</evidence>